<keyword evidence="2" id="KW-1133">Transmembrane helix</keyword>
<reference evidence="3 4" key="1">
    <citation type="submission" date="2015-03" db="EMBL/GenBank/DDBJ databases">
        <authorList>
            <person name="Urmite Genomes"/>
        </authorList>
    </citation>
    <scope>NUCLEOTIDE SEQUENCE [LARGE SCALE GENOMIC DNA]</scope>
    <source>
        <strain evidence="3 4">CSUR P1491</strain>
    </source>
</reference>
<feature type="transmembrane region" description="Helical" evidence="2">
    <location>
        <begin position="198"/>
        <end position="226"/>
    </location>
</feature>
<dbReference type="EMBL" id="CTEE01000001">
    <property type="protein sequence ID" value="CQD17832.1"/>
    <property type="molecule type" value="Genomic_DNA"/>
</dbReference>
<keyword evidence="2" id="KW-0812">Transmembrane</keyword>
<feature type="transmembrane region" description="Helical" evidence="2">
    <location>
        <begin position="32"/>
        <end position="53"/>
    </location>
</feature>
<feature type="transmembrane region" description="Helical" evidence="2">
    <location>
        <begin position="104"/>
        <end position="120"/>
    </location>
</feature>
<dbReference type="Proteomes" id="UP000199251">
    <property type="component" value="Unassembled WGS sequence"/>
</dbReference>
<feature type="region of interest" description="Disordered" evidence="1">
    <location>
        <begin position="347"/>
        <end position="391"/>
    </location>
</feature>
<gene>
    <name evidence="3" type="ORF">BN1232_04026</name>
</gene>
<dbReference type="OrthoDB" id="9066067at2"/>
<protein>
    <submittedName>
        <fullName evidence="3">Postpolyketide modification protein</fullName>
    </submittedName>
</protein>
<dbReference type="Pfam" id="PF17198">
    <property type="entry name" value="AveC_like"/>
    <property type="match status" value="1"/>
</dbReference>
<evidence type="ECO:0000313" key="3">
    <source>
        <dbReference type="EMBL" id="CQD17832.1"/>
    </source>
</evidence>
<evidence type="ECO:0000256" key="2">
    <source>
        <dbReference type="SAM" id="Phobius"/>
    </source>
</evidence>
<evidence type="ECO:0000313" key="4">
    <source>
        <dbReference type="Proteomes" id="UP000199251"/>
    </source>
</evidence>
<dbReference type="InterPro" id="IPR033459">
    <property type="entry name" value="AveC-like"/>
</dbReference>
<dbReference type="STRING" id="141349.BN1232_04026"/>
<proteinExistence type="predicted"/>
<keyword evidence="2" id="KW-0472">Membrane</keyword>
<name>A0A0E4CPE7_MYCLN</name>
<sequence>MTQMAERLDPPKRANASRAVDAAPRTSAPVKWWAAVGAAYLVFMVAVLTNWVLGPLFKTVPVGPTPVPTFMKVAVVFFEVISIPAILACFYFMVVKPLRRDGKLSVDGALTIAFATVWFQDPLSAYSGTWFTYNAYALNYGSWENSIPFATGKAAPGAMIVEPILIVPGAYVYCFVVAMFAGSWVMRTARKRWPELSAVKLGAICVVAMFGFDIVLEGVMFMPLGIWEYPGGHFNIFPNTYHKFPLTEMITAGSAFASVAILRFFKNDRGETLADRGVESLKVSDRRKSVLRALAMVGFVNMLFFVLYNVLNTWTATRMADWPADLQQRSYLTNGLCGEGTDQMCPGPAVPQFRNNNQDPNGGSAHLDPNGNLVVPPNTTLPTMVPFDRGK</sequence>
<evidence type="ECO:0000256" key="1">
    <source>
        <dbReference type="SAM" id="MobiDB-lite"/>
    </source>
</evidence>
<feature type="transmembrane region" description="Helical" evidence="2">
    <location>
        <begin position="290"/>
        <end position="311"/>
    </location>
</feature>
<accession>A0A0E4CPE7</accession>
<feature type="transmembrane region" description="Helical" evidence="2">
    <location>
        <begin position="73"/>
        <end position="92"/>
    </location>
</feature>
<feature type="transmembrane region" description="Helical" evidence="2">
    <location>
        <begin position="164"/>
        <end position="186"/>
    </location>
</feature>
<dbReference type="AlphaFoldDB" id="A0A0E4CPE7"/>
<organism evidence="3 4">
    <name type="scientific">Mycobacterium lentiflavum</name>
    <dbReference type="NCBI Taxonomy" id="141349"/>
    <lineage>
        <taxon>Bacteria</taxon>
        <taxon>Bacillati</taxon>
        <taxon>Actinomycetota</taxon>
        <taxon>Actinomycetes</taxon>
        <taxon>Mycobacteriales</taxon>
        <taxon>Mycobacteriaceae</taxon>
        <taxon>Mycobacterium</taxon>
        <taxon>Mycobacterium simiae complex</taxon>
    </lineage>
</organism>
<feature type="region of interest" description="Disordered" evidence="1">
    <location>
        <begin position="1"/>
        <end position="20"/>
    </location>
</feature>
<feature type="compositionally biased region" description="Basic and acidic residues" evidence="1">
    <location>
        <begin position="1"/>
        <end position="12"/>
    </location>
</feature>